<organism evidence="5">
    <name type="scientific">hydrothermal vent metagenome</name>
    <dbReference type="NCBI Taxonomy" id="652676"/>
    <lineage>
        <taxon>unclassified sequences</taxon>
        <taxon>metagenomes</taxon>
        <taxon>ecological metagenomes</taxon>
    </lineage>
</organism>
<dbReference type="InterPro" id="IPR000160">
    <property type="entry name" value="GGDEF_dom"/>
</dbReference>
<evidence type="ECO:0000259" key="2">
    <source>
        <dbReference type="PROSITE" id="PS50113"/>
    </source>
</evidence>
<dbReference type="SUPFAM" id="SSF141868">
    <property type="entry name" value="EAL domain-like"/>
    <property type="match status" value="1"/>
</dbReference>
<dbReference type="Pfam" id="PF00990">
    <property type="entry name" value="GGDEF"/>
    <property type="match status" value="1"/>
</dbReference>
<dbReference type="InterPro" id="IPR029787">
    <property type="entry name" value="Nucleotide_cyclase"/>
</dbReference>
<feature type="domain" description="PAC" evidence="2">
    <location>
        <begin position="214"/>
        <end position="266"/>
    </location>
</feature>
<dbReference type="CDD" id="cd01948">
    <property type="entry name" value="EAL"/>
    <property type="match status" value="1"/>
</dbReference>
<proteinExistence type="predicted"/>
<dbReference type="Gene3D" id="3.20.20.450">
    <property type="entry name" value="EAL domain"/>
    <property type="match status" value="1"/>
</dbReference>
<evidence type="ECO:0000259" key="4">
    <source>
        <dbReference type="PROSITE" id="PS50887"/>
    </source>
</evidence>
<dbReference type="SMART" id="SM00052">
    <property type="entry name" value="EAL"/>
    <property type="match status" value="1"/>
</dbReference>
<dbReference type="SUPFAM" id="SSF55785">
    <property type="entry name" value="PYP-like sensor domain (PAS domain)"/>
    <property type="match status" value="1"/>
</dbReference>
<dbReference type="PANTHER" id="PTHR44757:SF2">
    <property type="entry name" value="BIOFILM ARCHITECTURE MAINTENANCE PROTEIN MBAA"/>
    <property type="match status" value="1"/>
</dbReference>
<dbReference type="InterPro" id="IPR052155">
    <property type="entry name" value="Biofilm_reg_signaling"/>
</dbReference>
<dbReference type="AlphaFoldDB" id="A0A3B0VYH1"/>
<dbReference type="PROSITE" id="PS50887">
    <property type="entry name" value="GGDEF"/>
    <property type="match status" value="1"/>
</dbReference>
<dbReference type="InterPro" id="IPR043128">
    <property type="entry name" value="Rev_trsase/Diguanyl_cyclase"/>
</dbReference>
<feature type="domain" description="EAL" evidence="3">
    <location>
        <begin position="447"/>
        <end position="700"/>
    </location>
</feature>
<dbReference type="PROSITE" id="PS50883">
    <property type="entry name" value="EAL"/>
    <property type="match status" value="1"/>
</dbReference>
<dbReference type="PROSITE" id="PS50113">
    <property type="entry name" value="PAC"/>
    <property type="match status" value="1"/>
</dbReference>
<dbReference type="Gene3D" id="3.30.70.270">
    <property type="match status" value="1"/>
</dbReference>
<dbReference type="SUPFAM" id="SSF55073">
    <property type="entry name" value="Nucleotide cyclase"/>
    <property type="match status" value="1"/>
</dbReference>
<evidence type="ECO:0000256" key="1">
    <source>
        <dbReference type="SAM" id="MobiDB-lite"/>
    </source>
</evidence>
<dbReference type="EMBL" id="UOFB01000236">
    <property type="protein sequence ID" value="VAW48081.1"/>
    <property type="molecule type" value="Genomic_DNA"/>
</dbReference>
<dbReference type="SMART" id="SM00267">
    <property type="entry name" value="GGDEF"/>
    <property type="match status" value="1"/>
</dbReference>
<dbReference type="Gene3D" id="3.30.450.20">
    <property type="entry name" value="PAS domain"/>
    <property type="match status" value="1"/>
</dbReference>
<dbReference type="Pfam" id="PF00563">
    <property type="entry name" value="EAL"/>
    <property type="match status" value="1"/>
</dbReference>
<evidence type="ECO:0000259" key="3">
    <source>
        <dbReference type="PROSITE" id="PS50883"/>
    </source>
</evidence>
<accession>A0A3B0VYH1</accession>
<protein>
    <submittedName>
        <fullName evidence="5">Uncharacterized protein</fullName>
    </submittedName>
</protein>
<dbReference type="InterPro" id="IPR000700">
    <property type="entry name" value="PAS-assoc_C"/>
</dbReference>
<reference evidence="5" key="1">
    <citation type="submission" date="2018-06" db="EMBL/GenBank/DDBJ databases">
        <authorList>
            <person name="Zhirakovskaya E."/>
        </authorList>
    </citation>
    <scope>NUCLEOTIDE SEQUENCE</scope>
</reference>
<sequence length="723" mass="82220">MTPIHFKHSLPTADFNCSHQQIADHSNDGLIVLSEQLKPLLINQIARQYLGEAELPSDIFKRLIIYTQKRKNIQFNLKEWIQSSSPNIQNAPIQTELLWMKTEQQKSLVPIIFQISKINDSPNQITNTLLLIQDQSSKIEAEAKVCLMKTSGAGQFITDSLGFITEPNPAFIQHTHLPASKLKKITYIDWLKAQVVFKVPFDLVMESLLKTGNWSGEIQLTVPKQKAMPAILTLSMLTDENRNIEHFVGVIQDLSEIHNAHHKIEQLAYYDALTGLANRTLLHNHLEQLLTKYQQTPCYSALILLDLDNFKIINDTLGYAVGDELLILVAQKLQRLAHSNDLVIRMEGDEFALLFQDISQGASEALTQALGLAYKIQDALDDRYTLENRSLHCSASVGVYLFSKPPQDGYSDELIRYANMAMHEAKKLGGNQVYLFEDRLCNLAKQRLEMLQALNHSELDDEFELYFQAQINSQGQIVSAETLLRWFHPTLGFVPPNEFIPVAEEGRQIIKIGLWVMHKAFIQARTWHKKHEKLRVAINISPIQFHEQSFIELVIGLIKFTQVNPNYITLELTEGVLIRNTKLALQKIQHLVSLGFHISIDDFGTGYSSLSYLQKLPIHELKIDRSFIQHIPDNQDDVAIVNTILKLAENKQLTVVAEGVETKRQADFLRQQSDALLIQGYFFSKPAPAEQFEQQFLNTSSPYSENKQTNNLSSQAPISLTTH</sequence>
<feature type="region of interest" description="Disordered" evidence="1">
    <location>
        <begin position="701"/>
        <end position="723"/>
    </location>
</feature>
<dbReference type="PANTHER" id="PTHR44757">
    <property type="entry name" value="DIGUANYLATE CYCLASE DGCP"/>
    <property type="match status" value="1"/>
</dbReference>
<dbReference type="InterPro" id="IPR035965">
    <property type="entry name" value="PAS-like_dom_sf"/>
</dbReference>
<dbReference type="InterPro" id="IPR001633">
    <property type="entry name" value="EAL_dom"/>
</dbReference>
<name>A0A3B0VYH1_9ZZZZ</name>
<gene>
    <name evidence="5" type="ORF">MNBD_GAMMA04-530</name>
</gene>
<dbReference type="NCBIfam" id="TIGR00254">
    <property type="entry name" value="GGDEF"/>
    <property type="match status" value="1"/>
</dbReference>
<feature type="domain" description="GGDEF" evidence="4">
    <location>
        <begin position="298"/>
        <end position="438"/>
    </location>
</feature>
<dbReference type="CDD" id="cd01949">
    <property type="entry name" value="GGDEF"/>
    <property type="match status" value="1"/>
</dbReference>
<dbReference type="InterPro" id="IPR035919">
    <property type="entry name" value="EAL_sf"/>
</dbReference>
<evidence type="ECO:0000313" key="5">
    <source>
        <dbReference type="EMBL" id="VAW48081.1"/>
    </source>
</evidence>